<feature type="domain" description="RNase H type-1" evidence="1">
    <location>
        <begin position="49"/>
        <end position="178"/>
    </location>
</feature>
<dbReference type="Gene3D" id="3.30.420.10">
    <property type="entry name" value="Ribonuclease H-like superfamily/Ribonuclease H"/>
    <property type="match status" value="1"/>
</dbReference>
<evidence type="ECO:0000313" key="3">
    <source>
        <dbReference type="RefSeq" id="XP_015068631.1"/>
    </source>
</evidence>
<proteinExistence type="predicted"/>
<dbReference type="Pfam" id="PF13456">
    <property type="entry name" value="RVT_3"/>
    <property type="match status" value="1"/>
</dbReference>
<dbReference type="PANTHER" id="PTHR48475:SF1">
    <property type="entry name" value="RNASE H TYPE-1 DOMAIN-CONTAINING PROTEIN"/>
    <property type="match status" value="1"/>
</dbReference>
<reference evidence="2" key="1">
    <citation type="journal article" date="2014" name="Nat. Genet.">
        <title>The genome of the stress-tolerant wild tomato species Solanum pennellii.</title>
        <authorList>
            <person name="Bolger A."/>
            <person name="Scossa F."/>
            <person name="Bolger M.E."/>
            <person name="Lanz C."/>
            <person name="Maumus F."/>
            <person name="Tohge T."/>
            <person name="Quesneville H."/>
            <person name="Alseekh S."/>
            <person name="Sorensen I."/>
            <person name="Lichtenstein G."/>
            <person name="Fich E.A."/>
            <person name="Conte M."/>
            <person name="Keller H."/>
            <person name="Schneeberger K."/>
            <person name="Schwacke R."/>
            <person name="Ofner I."/>
            <person name="Vrebalov J."/>
            <person name="Xu Y."/>
            <person name="Osorio S."/>
            <person name="Aflitos S.A."/>
            <person name="Schijlen E."/>
            <person name="Jimenez-Gomez J.M."/>
            <person name="Ryngajllo M."/>
            <person name="Kimura S."/>
            <person name="Kumar R."/>
            <person name="Koenig D."/>
            <person name="Headland L.R."/>
            <person name="Maloof J.N."/>
            <person name="Sinha N."/>
            <person name="van Ham R.C."/>
            <person name="Lankhorst R.K."/>
            <person name="Mao L."/>
            <person name="Vogel A."/>
            <person name="Arsova B."/>
            <person name="Panstruga R."/>
            <person name="Fei Z."/>
            <person name="Rose J.K."/>
            <person name="Zamir D."/>
            <person name="Carrari F."/>
            <person name="Giovannoni J.J."/>
            <person name="Weigel D."/>
            <person name="Usadel B."/>
            <person name="Fernie A.R."/>
        </authorList>
    </citation>
    <scope>NUCLEOTIDE SEQUENCE [LARGE SCALE GENOMIC DNA]</scope>
    <source>
        <strain evidence="2">cv. LA0716</strain>
    </source>
</reference>
<dbReference type="CDD" id="cd09279">
    <property type="entry name" value="RNase_HI_like"/>
    <property type="match status" value="1"/>
</dbReference>
<dbReference type="SUPFAM" id="SSF53098">
    <property type="entry name" value="Ribonuclease H-like"/>
    <property type="match status" value="1"/>
</dbReference>
<evidence type="ECO:0000313" key="2">
    <source>
        <dbReference type="Proteomes" id="UP000694930"/>
    </source>
</evidence>
<protein>
    <submittedName>
        <fullName evidence="3">Uncharacterized protein LOC107013166</fullName>
    </submittedName>
</protein>
<dbReference type="RefSeq" id="XP_015068631.1">
    <property type="nucleotide sequence ID" value="XM_015213145.1"/>
</dbReference>
<dbReference type="InterPro" id="IPR002156">
    <property type="entry name" value="RNaseH_domain"/>
</dbReference>
<dbReference type="InterPro" id="IPR036397">
    <property type="entry name" value="RNaseH_sf"/>
</dbReference>
<sequence>MDPLKYIFHKAMPTGKLSKWQMFLSEFDIVYVTPKAIKAQALADHLAENPIDEELFFDGAENHQGKGIGAVLVSESGQHYTMAAKLQFNCTNNMAEYEACILGLKMAIDMNVYELFVIGDSDLLIHQVQGEWAVKNAKFMPYVQCVQKLCKRFRKIEFRHTPKIQNELADALAAISSMIKHPDTDYIDPLYIELKEHPVHCSHVEAKPDGLPWYFDIKKYLECGTYPEDATSNQKKSIRRMALNFFLS</sequence>
<dbReference type="PANTHER" id="PTHR48475">
    <property type="entry name" value="RIBONUCLEASE H"/>
    <property type="match status" value="1"/>
</dbReference>
<keyword evidence="2" id="KW-1185">Reference proteome</keyword>
<organism evidence="2 3">
    <name type="scientific">Solanum pennellii</name>
    <name type="common">Tomato</name>
    <name type="synonym">Lycopersicon pennellii</name>
    <dbReference type="NCBI Taxonomy" id="28526"/>
    <lineage>
        <taxon>Eukaryota</taxon>
        <taxon>Viridiplantae</taxon>
        <taxon>Streptophyta</taxon>
        <taxon>Embryophyta</taxon>
        <taxon>Tracheophyta</taxon>
        <taxon>Spermatophyta</taxon>
        <taxon>Magnoliopsida</taxon>
        <taxon>eudicotyledons</taxon>
        <taxon>Gunneridae</taxon>
        <taxon>Pentapetalae</taxon>
        <taxon>asterids</taxon>
        <taxon>lamiids</taxon>
        <taxon>Solanales</taxon>
        <taxon>Solanaceae</taxon>
        <taxon>Solanoideae</taxon>
        <taxon>Solaneae</taxon>
        <taxon>Solanum</taxon>
        <taxon>Solanum subgen. Lycopersicon</taxon>
    </lineage>
</organism>
<dbReference type="GeneID" id="107013166"/>
<accession>A0ABM1GBF1</accession>
<dbReference type="Proteomes" id="UP000694930">
    <property type="component" value="Chromosome 3"/>
</dbReference>
<dbReference type="InterPro" id="IPR012337">
    <property type="entry name" value="RNaseH-like_sf"/>
</dbReference>
<gene>
    <name evidence="3" type="primary">LOC107013166</name>
</gene>
<dbReference type="PROSITE" id="PS50879">
    <property type="entry name" value="RNASE_H_1"/>
    <property type="match status" value="1"/>
</dbReference>
<reference evidence="3" key="2">
    <citation type="submission" date="2025-08" db="UniProtKB">
        <authorList>
            <consortium name="RefSeq"/>
        </authorList>
    </citation>
    <scope>IDENTIFICATION</scope>
</reference>
<evidence type="ECO:0000259" key="1">
    <source>
        <dbReference type="PROSITE" id="PS50879"/>
    </source>
</evidence>
<name>A0ABM1GBF1_SOLPN</name>